<feature type="signal peptide" evidence="1">
    <location>
        <begin position="1"/>
        <end position="19"/>
    </location>
</feature>
<reference evidence="2 3" key="1">
    <citation type="submission" date="2016-10" db="EMBL/GenBank/DDBJ databases">
        <authorList>
            <person name="de Groot N.N."/>
        </authorList>
    </citation>
    <scope>NUCLEOTIDE SEQUENCE [LARGE SCALE GENOMIC DNA]</scope>
    <source>
        <strain evidence="2 3">JCM 11308</strain>
    </source>
</reference>
<dbReference type="STRING" id="168276.SAMN05444580_10183"/>
<keyword evidence="3" id="KW-1185">Reference proteome</keyword>
<dbReference type="EMBL" id="FNAB01000001">
    <property type="protein sequence ID" value="SDC51424.1"/>
    <property type="molecule type" value="Genomic_DNA"/>
</dbReference>
<dbReference type="Proteomes" id="UP000199417">
    <property type="component" value="Unassembled WGS sequence"/>
</dbReference>
<keyword evidence="1" id="KW-0732">Signal</keyword>
<dbReference type="PROSITE" id="PS51257">
    <property type="entry name" value="PROKAR_LIPOPROTEIN"/>
    <property type="match status" value="1"/>
</dbReference>
<gene>
    <name evidence="2" type="ORF">SAMN05444580_10183</name>
</gene>
<evidence type="ECO:0000313" key="2">
    <source>
        <dbReference type="EMBL" id="SDC51424.1"/>
    </source>
</evidence>
<dbReference type="AlphaFoldDB" id="A0A1G6M7Y8"/>
<accession>A0A1G6M7Y8</accession>
<dbReference type="Gene3D" id="3.40.50.2300">
    <property type="match status" value="1"/>
</dbReference>
<organism evidence="2 3">
    <name type="scientific">Rhodococcus tukisamuensis</name>
    <dbReference type="NCBI Taxonomy" id="168276"/>
    <lineage>
        <taxon>Bacteria</taxon>
        <taxon>Bacillati</taxon>
        <taxon>Actinomycetota</taxon>
        <taxon>Actinomycetes</taxon>
        <taxon>Mycobacteriales</taxon>
        <taxon>Nocardiaceae</taxon>
        <taxon>Rhodococcus</taxon>
    </lineage>
</organism>
<name>A0A1G6M7Y8_9NOCA</name>
<evidence type="ECO:0000256" key="1">
    <source>
        <dbReference type="SAM" id="SignalP"/>
    </source>
</evidence>
<evidence type="ECO:0000313" key="3">
    <source>
        <dbReference type="Proteomes" id="UP000199417"/>
    </source>
</evidence>
<sequence>MLRKAVPALAIASMLALTACGGSDGGDSTTGADGIKVGKGVGDSEINLGILTDYSGPIAQAATSGSIGLEIKLDQVEASGF</sequence>
<feature type="chain" id="PRO_5038663991" description="Branched-chain amino acid transport system substrate-binding protein" evidence="1">
    <location>
        <begin position="20"/>
        <end position="81"/>
    </location>
</feature>
<proteinExistence type="predicted"/>
<evidence type="ECO:0008006" key="4">
    <source>
        <dbReference type="Google" id="ProtNLM"/>
    </source>
</evidence>
<protein>
    <recommendedName>
        <fullName evidence="4">Branched-chain amino acid transport system substrate-binding protein</fullName>
    </recommendedName>
</protein>